<dbReference type="Proteomes" id="UP000253769">
    <property type="component" value="Unassembled WGS sequence"/>
</dbReference>
<dbReference type="InterPro" id="IPR011006">
    <property type="entry name" value="CheY-like_superfamily"/>
</dbReference>
<organism evidence="4 5">
    <name type="scientific">Motiliproteus coralliicola</name>
    <dbReference type="NCBI Taxonomy" id="2283196"/>
    <lineage>
        <taxon>Bacteria</taxon>
        <taxon>Pseudomonadati</taxon>
        <taxon>Pseudomonadota</taxon>
        <taxon>Gammaproteobacteria</taxon>
        <taxon>Oceanospirillales</taxon>
        <taxon>Oceanospirillaceae</taxon>
        <taxon>Motiliproteus</taxon>
    </lineage>
</organism>
<dbReference type="PROSITE" id="PS50110">
    <property type="entry name" value="RESPONSE_REGULATORY"/>
    <property type="match status" value="2"/>
</dbReference>
<evidence type="ECO:0000259" key="3">
    <source>
        <dbReference type="PROSITE" id="PS50110"/>
    </source>
</evidence>
<comment type="caution">
    <text evidence="4">The sequence shown here is derived from an EMBL/GenBank/DDBJ whole genome shotgun (WGS) entry which is preliminary data.</text>
</comment>
<dbReference type="PANTHER" id="PTHR44591:SF3">
    <property type="entry name" value="RESPONSE REGULATORY DOMAIN-CONTAINING PROTEIN"/>
    <property type="match status" value="1"/>
</dbReference>
<evidence type="ECO:0000256" key="2">
    <source>
        <dbReference type="PROSITE-ProRule" id="PRU00169"/>
    </source>
</evidence>
<feature type="domain" description="Response regulatory" evidence="3">
    <location>
        <begin position="146"/>
        <end position="263"/>
    </location>
</feature>
<feature type="modified residue" description="4-aspartylphosphate" evidence="2">
    <location>
        <position position="196"/>
    </location>
</feature>
<dbReference type="Pfam" id="PF00072">
    <property type="entry name" value="Response_reg"/>
    <property type="match status" value="2"/>
</dbReference>
<protein>
    <submittedName>
        <fullName evidence="4">Response regulator</fullName>
    </submittedName>
</protein>
<reference evidence="4 5" key="1">
    <citation type="submission" date="2018-07" db="EMBL/GenBank/DDBJ databases">
        <title>Motiliproteus coralliicola sp. nov., a bacterium isolated from Coral.</title>
        <authorList>
            <person name="Wang G."/>
        </authorList>
    </citation>
    <scope>NUCLEOTIDE SEQUENCE [LARGE SCALE GENOMIC DNA]</scope>
    <source>
        <strain evidence="4 5">C34</strain>
    </source>
</reference>
<dbReference type="GO" id="GO:0000160">
    <property type="term" value="P:phosphorelay signal transduction system"/>
    <property type="evidence" value="ECO:0007669"/>
    <property type="project" value="InterPro"/>
</dbReference>
<dbReference type="InterPro" id="IPR001789">
    <property type="entry name" value="Sig_transdc_resp-reg_receiver"/>
</dbReference>
<dbReference type="InterPro" id="IPR050595">
    <property type="entry name" value="Bact_response_regulator"/>
</dbReference>
<dbReference type="EMBL" id="QQOH01000001">
    <property type="protein sequence ID" value="RDE24698.1"/>
    <property type="molecule type" value="Genomic_DNA"/>
</dbReference>
<comment type="caution">
    <text evidence="2">Lacks conserved residue(s) required for the propagation of feature annotation.</text>
</comment>
<dbReference type="SMART" id="SM00448">
    <property type="entry name" value="REC"/>
    <property type="match status" value="2"/>
</dbReference>
<dbReference type="OrthoDB" id="9800897at2"/>
<dbReference type="Gene3D" id="3.40.50.2300">
    <property type="match status" value="2"/>
</dbReference>
<evidence type="ECO:0000256" key="1">
    <source>
        <dbReference type="ARBA" id="ARBA00022553"/>
    </source>
</evidence>
<keyword evidence="5" id="KW-1185">Reference proteome</keyword>
<evidence type="ECO:0000313" key="4">
    <source>
        <dbReference type="EMBL" id="RDE24698.1"/>
    </source>
</evidence>
<dbReference type="SUPFAM" id="SSF52172">
    <property type="entry name" value="CheY-like"/>
    <property type="match status" value="2"/>
</dbReference>
<feature type="domain" description="Response regulatory" evidence="3">
    <location>
        <begin position="10"/>
        <end position="127"/>
    </location>
</feature>
<dbReference type="RefSeq" id="WP_114694285.1">
    <property type="nucleotide sequence ID" value="NZ_QQOH01000001.1"/>
</dbReference>
<sequence>MAMISTDELAILVVEPSHFQQKIILSELKELGCRQLDTAETIQQALEFMGRYTPDLVISAMYLPDGSGIELVSQMRTDPALEGIPYMLISSEQRMDVLDPIRQAGSVAILPKPFQVSDLNKALQATLEFVDPTELELEDYEADQLSILVVDDSEFSLKHISRALENIGIGNVVRAHNGQEAIDQLDQHSFDLIFTDFNMPEMDGEQLTQYVRNESNQPYVPILLVTSEQNETRLTGVRQSGVNAVCNKPFDTRQVKAMIKNLLTDA</sequence>
<dbReference type="CDD" id="cd00156">
    <property type="entry name" value="REC"/>
    <property type="match status" value="1"/>
</dbReference>
<evidence type="ECO:0000313" key="5">
    <source>
        <dbReference type="Proteomes" id="UP000253769"/>
    </source>
</evidence>
<dbReference type="PANTHER" id="PTHR44591">
    <property type="entry name" value="STRESS RESPONSE REGULATOR PROTEIN 1"/>
    <property type="match status" value="1"/>
</dbReference>
<dbReference type="AlphaFoldDB" id="A0A369WRF7"/>
<keyword evidence="1 2" id="KW-0597">Phosphoprotein</keyword>
<accession>A0A369WRF7</accession>
<gene>
    <name evidence="4" type="ORF">DV711_03670</name>
</gene>
<name>A0A369WRF7_9GAMM</name>
<proteinExistence type="predicted"/>